<keyword evidence="4 7" id="KW-0812">Transmembrane</keyword>
<dbReference type="Pfam" id="PF01773">
    <property type="entry name" value="Nucleos_tra2_N"/>
    <property type="match status" value="1"/>
</dbReference>
<keyword evidence="5 7" id="KW-1133">Transmembrane helix</keyword>
<evidence type="ECO:0000259" key="8">
    <source>
        <dbReference type="Pfam" id="PF01773"/>
    </source>
</evidence>
<dbReference type="InterPro" id="IPR008276">
    <property type="entry name" value="C_nuclsd_transpt"/>
</dbReference>
<reference evidence="11 12" key="1">
    <citation type="submission" date="2024-01" db="EMBL/GenBank/DDBJ databases">
        <title>A draft genome for the cacao thread blight pathogen Marasmiellus scandens.</title>
        <authorList>
            <person name="Baruah I.K."/>
            <person name="Leung J."/>
            <person name="Bukari Y."/>
            <person name="Amoako-Attah I."/>
            <person name="Meinhardt L.W."/>
            <person name="Bailey B.A."/>
            <person name="Cohen S.P."/>
        </authorList>
    </citation>
    <scope>NUCLEOTIDE SEQUENCE [LARGE SCALE GENOMIC DNA]</scope>
    <source>
        <strain evidence="11 12">GH-19</strain>
    </source>
</reference>
<feature type="transmembrane region" description="Helical" evidence="7">
    <location>
        <begin position="413"/>
        <end position="435"/>
    </location>
</feature>
<sequence length="571" mass="62612">MIPTQKTKRPFLSKIPLAGSQQSFWDDRTVVITETPVESDSEKSQTVHRPRSIWSRLCGRPQILFLFATLTLGWWISLLVLRPPGYGWVAQTVIAWFIILLIAFQYIPTSGATSFIGQKWHILVERPFYRLPRKARLAIGWLTLLGIIAASVFGFSVDSNEIYGQRAKSILGLVVFQTGFWVTSQNRSQVPWPTVIVGLLLQQIIALFVFKTKAGFDIFHFVITAVVDFFASTAAAQVFMFDQETVDKHWFIVNVTAAVLLFLGVVEVLYYTGVMQWILKKLAWFFYKIMNISGAEAIVATASPVVGQGDSACLVRPYIDSMTKSEIHLVLTSGYSTVSGSFISIYTSLGVPAQNLITSSVMSIPASIAISKMRCPETDEPVTRGAIVIDRGQEDPAKAPVNIFHAFLKGATFGLFIVGQIVANTLVYLSLLSLVNGLLTWIGQGFGIHNLTLQLILGYVFYPLPFLLGVPNADILPVAKLLATKFVANELLAYQNLQALMESSTPLSARAYTITSYALCGFANLSSLSVQGVLLALAPSRSGIIVKVTFSALLCGYFSTLQTAAIAGMLT</sequence>
<dbReference type="InterPro" id="IPR011657">
    <property type="entry name" value="CNT_C_dom"/>
</dbReference>
<evidence type="ECO:0000256" key="6">
    <source>
        <dbReference type="ARBA" id="ARBA00023136"/>
    </source>
</evidence>
<dbReference type="InterPro" id="IPR002668">
    <property type="entry name" value="CNT_N_dom"/>
</dbReference>
<comment type="caution">
    <text evidence="11">The sequence shown here is derived from an EMBL/GenBank/DDBJ whole genome shotgun (WGS) entry which is preliminary data.</text>
</comment>
<evidence type="ECO:0000313" key="11">
    <source>
        <dbReference type="EMBL" id="KAK7471168.1"/>
    </source>
</evidence>
<feature type="transmembrane region" description="Helical" evidence="7">
    <location>
        <begin position="190"/>
        <end position="210"/>
    </location>
</feature>
<dbReference type="PANTHER" id="PTHR10590:SF4">
    <property type="entry name" value="SOLUTE CARRIER FAMILY 28 MEMBER 3"/>
    <property type="match status" value="1"/>
</dbReference>
<evidence type="ECO:0000256" key="5">
    <source>
        <dbReference type="ARBA" id="ARBA00022989"/>
    </source>
</evidence>
<evidence type="ECO:0000256" key="4">
    <source>
        <dbReference type="ARBA" id="ARBA00022692"/>
    </source>
</evidence>
<gene>
    <name evidence="11" type="ORF">VKT23_002579</name>
</gene>
<keyword evidence="12" id="KW-1185">Reference proteome</keyword>
<dbReference type="InterPro" id="IPR011642">
    <property type="entry name" value="Gate_dom"/>
</dbReference>
<evidence type="ECO:0000259" key="9">
    <source>
        <dbReference type="Pfam" id="PF07662"/>
    </source>
</evidence>
<evidence type="ECO:0000313" key="12">
    <source>
        <dbReference type="Proteomes" id="UP001498398"/>
    </source>
</evidence>
<feature type="transmembrane region" description="Helical" evidence="7">
    <location>
        <begin position="137"/>
        <end position="157"/>
    </location>
</feature>
<name>A0ABR1K7Z1_9AGAR</name>
<feature type="transmembrane region" description="Helical" evidence="7">
    <location>
        <begin position="93"/>
        <end position="116"/>
    </location>
</feature>
<comment type="similarity">
    <text evidence="2">Belongs to the concentrative nucleoside transporter (CNT) (TC 2.A.41) family.</text>
</comment>
<evidence type="ECO:0000256" key="3">
    <source>
        <dbReference type="ARBA" id="ARBA00022475"/>
    </source>
</evidence>
<organism evidence="11 12">
    <name type="scientific">Marasmiellus scandens</name>
    <dbReference type="NCBI Taxonomy" id="2682957"/>
    <lineage>
        <taxon>Eukaryota</taxon>
        <taxon>Fungi</taxon>
        <taxon>Dikarya</taxon>
        <taxon>Basidiomycota</taxon>
        <taxon>Agaricomycotina</taxon>
        <taxon>Agaricomycetes</taxon>
        <taxon>Agaricomycetidae</taxon>
        <taxon>Agaricales</taxon>
        <taxon>Marasmiineae</taxon>
        <taxon>Omphalotaceae</taxon>
        <taxon>Marasmiellus</taxon>
    </lineage>
</organism>
<feature type="transmembrane region" description="Helical" evidence="7">
    <location>
        <begin position="63"/>
        <end position="81"/>
    </location>
</feature>
<feature type="domain" description="Concentrative nucleoside transporter N-terminal" evidence="8">
    <location>
        <begin position="171"/>
        <end position="242"/>
    </location>
</feature>
<keyword evidence="3" id="KW-1003">Cell membrane</keyword>
<feature type="transmembrane region" description="Helical" evidence="7">
    <location>
        <begin position="441"/>
        <end position="462"/>
    </location>
</feature>
<evidence type="ECO:0000259" key="10">
    <source>
        <dbReference type="Pfam" id="PF07670"/>
    </source>
</evidence>
<keyword evidence="6 7" id="KW-0472">Membrane</keyword>
<evidence type="ECO:0000256" key="2">
    <source>
        <dbReference type="ARBA" id="ARBA00009033"/>
    </source>
</evidence>
<protein>
    <recommendedName>
        <fullName evidence="13">H+/nucleoside cotransporter</fullName>
    </recommendedName>
</protein>
<feature type="transmembrane region" description="Helical" evidence="7">
    <location>
        <begin position="217"/>
        <end position="239"/>
    </location>
</feature>
<feature type="domain" description="Concentrative nucleoside transporter C-terminal" evidence="9">
    <location>
        <begin position="356"/>
        <end position="568"/>
    </location>
</feature>
<feature type="domain" description="Nucleoside transporter/FeoB GTPase Gate" evidence="10">
    <location>
        <begin position="254"/>
        <end position="349"/>
    </location>
</feature>
<accession>A0ABR1K7Z1</accession>
<dbReference type="EMBL" id="JBANRG010000002">
    <property type="protein sequence ID" value="KAK7471168.1"/>
    <property type="molecule type" value="Genomic_DNA"/>
</dbReference>
<evidence type="ECO:0008006" key="13">
    <source>
        <dbReference type="Google" id="ProtNLM"/>
    </source>
</evidence>
<dbReference type="Proteomes" id="UP001498398">
    <property type="component" value="Unassembled WGS sequence"/>
</dbReference>
<proteinExistence type="inferred from homology"/>
<comment type="subcellular location">
    <subcellularLocation>
        <location evidence="1">Cell membrane</location>
        <topology evidence="1">Multi-pass membrane protein</topology>
    </subcellularLocation>
</comment>
<dbReference type="Pfam" id="PF07670">
    <property type="entry name" value="Gate"/>
    <property type="match status" value="1"/>
</dbReference>
<feature type="transmembrane region" description="Helical" evidence="7">
    <location>
        <begin position="251"/>
        <end position="271"/>
    </location>
</feature>
<dbReference type="Pfam" id="PF07662">
    <property type="entry name" value="Nucleos_tra2_C"/>
    <property type="match status" value="1"/>
</dbReference>
<dbReference type="PANTHER" id="PTHR10590">
    <property type="entry name" value="SODIUM/NUCLEOSIDE COTRANSPORTER"/>
    <property type="match status" value="1"/>
</dbReference>
<feature type="transmembrane region" description="Helical" evidence="7">
    <location>
        <begin position="550"/>
        <end position="570"/>
    </location>
</feature>
<evidence type="ECO:0000256" key="7">
    <source>
        <dbReference type="SAM" id="Phobius"/>
    </source>
</evidence>
<feature type="transmembrane region" description="Helical" evidence="7">
    <location>
        <begin position="514"/>
        <end position="538"/>
    </location>
</feature>
<evidence type="ECO:0000256" key="1">
    <source>
        <dbReference type="ARBA" id="ARBA00004651"/>
    </source>
</evidence>